<keyword evidence="1" id="KW-0812">Transmembrane</keyword>
<protein>
    <submittedName>
        <fullName evidence="2">DUF2752 domain-containing protein</fullName>
    </submittedName>
</protein>
<feature type="transmembrane region" description="Helical" evidence="1">
    <location>
        <begin position="97"/>
        <end position="115"/>
    </location>
</feature>
<keyword evidence="1" id="KW-0472">Membrane</keyword>
<evidence type="ECO:0000313" key="3">
    <source>
        <dbReference type="Proteomes" id="UP001164965"/>
    </source>
</evidence>
<gene>
    <name evidence="2" type="ORF">RHODO2019_11165</name>
</gene>
<dbReference type="EMBL" id="CP110615">
    <property type="protein sequence ID" value="UZJ23765.1"/>
    <property type="molecule type" value="Genomic_DNA"/>
</dbReference>
<keyword evidence="1" id="KW-1133">Transmembrane helix</keyword>
<evidence type="ECO:0000313" key="2">
    <source>
        <dbReference type="EMBL" id="UZJ23765.1"/>
    </source>
</evidence>
<proteinExistence type="predicted"/>
<name>A0ABY6NWM1_9NOCA</name>
<dbReference type="InterPro" id="IPR021215">
    <property type="entry name" value="DUF2752"/>
</dbReference>
<dbReference type="Proteomes" id="UP001164965">
    <property type="component" value="Chromosome"/>
</dbReference>
<evidence type="ECO:0000256" key="1">
    <source>
        <dbReference type="SAM" id="Phobius"/>
    </source>
</evidence>
<sequence length="118" mass="12441">MGVAGCAVVWLADPTTPGGILPVCPTKALLGIDCPFCGGLRAAYALLHGDLVGALRYNAFALVLLVVGGWVGATWVRGARTGRPGLHRDLLHRLLPVLYLLAAVWFVVRLLPLGVPHV</sequence>
<feature type="transmembrane region" description="Helical" evidence="1">
    <location>
        <begin position="57"/>
        <end position="76"/>
    </location>
</feature>
<keyword evidence="3" id="KW-1185">Reference proteome</keyword>
<organism evidence="2 3">
    <name type="scientific">Rhodococcus antarcticus</name>
    <dbReference type="NCBI Taxonomy" id="2987751"/>
    <lineage>
        <taxon>Bacteria</taxon>
        <taxon>Bacillati</taxon>
        <taxon>Actinomycetota</taxon>
        <taxon>Actinomycetes</taxon>
        <taxon>Mycobacteriales</taxon>
        <taxon>Nocardiaceae</taxon>
        <taxon>Rhodococcus</taxon>
    </lineage>
</organism>
<reference evidence="2" key="1">
    <citation type="submission" date="2022-10" db="EMBL/GenBank/DDBJ databases">
        <title>Rhodococcus sp.75.</title>
        <authorList>
            <person name="Sun M."/>
        </authorList>
    </citation>
    <scope>NUCLEOTIDE SEQUENCE</scope>
    <source>
        <strain evidence="2">75</strain>
    </source>
</reference>
<accession>A0ABY6NWM1</accession>
<dbReference type="Pfam" id="PF10825">
    <property type="entry name" value="DUF2752"/>
    <property type="match status" value="1"/>
</dbReference>